<dbReference type="Proteomes" id="UP000004440">
    <property type="component" value="Unassembled WGS sequence"/>
</dbReference>
<evidence type="ECO:0000256" key="2">
    <source>
        <dbReference type="ARBA" id="ARBA00022475"/>
    </source>
</evidence>
<dbReference type="EMBL" id="AFPU01000001">
    <property type="protein sequence ID" value="EGP92861.1"/>
    <property type="molecule type" value="Genomic_DNA"/>
</dbReference>
<feature type="transmembrane region" description="Helical" evidence="8">
    <location>
        <begin position="323"/>
        <end position="342"/>
    </location>
</feature>
<proteinExistence type="predicted"/>
<reference evidence="10 11" key="1">
    <citation type="journal article" date="2011" name="J. Bacteriol.">
        <title>Genome Sequence of an Ammonia-Oxidizing Soil Archaeon, "Candidatus Nitrosoarchaeum koreensis" MY1.</title>
        <authorList>
            <person name="Kim B.K."/>
            <person name="Jung M.Y."/>
            <person name="Yu D.S."/>
            <person name="Park S.J."/>
            <person name="Oh T.K."/>
            <person name="Rhee S.K."/>
            <person name="Kim J.F."/>
        </authorList>
    </citation>
    <scope>NUCLEOTIDE SEQUENCE [LARGE SCALE GENOMIC DNA]</scope>
    <source>
        <strain evidence="10 11">MY1</strain>
    </source>
</reference>
<keyword evidence="5 8" id="KW-0812">Transmembrane</keyword>
<evidence type="ECO:0000313" key="11">
    <source>
        <dbReference type="Proteomes" id="UP000004440"/>
    </source>
</evidence>
<keyword evidence="3" id="KW-0328">Glycosyltransferase</keyword>
<keyword evidence="6 8" id="KW-1133">Transmembrane helix</keyword>
<feature type="transmembrane region" description="Helical" evidence="8">
    <location>
        <begin position="349"/>
        <end position="371"/>
    </location>
</feature>
<dbReference type="GO" id="GO:0005886">
    <property type="term" value="C:plasma membrane"/>
    <property type="evidence" value="ECO:0007669"/>
    <property type="project" value="UniProtKB-SubCell"/>
</dbReference>
<gene>
    <name evidence="10" type="ORF">MY1_0074</name>
</gene>
<feature type="transmembrane region" description="Helical" evidence="8">
    <location>
        <begin position="298"/>
        <end position="317"/>
    </location>
</feature>
<evidence type="ECO:0000259" key="9">
    <source>
        <dbReference type="Pfam" id="PF13231"/>
    </source>
</evidence>
<evidence type="ECO:0000256" key="5">
    <source>
        <dbReference type="ARBA" id="ARBA00022692"/>
    </source>
</evidence>
<dbReference type="PANTHER" id="PTHR33908:SF11">
    <property type="entry name" value="MEMBRANE PROTEIN"/>
    <property type="match status" value="1"/>
</dbReference>
<dbReference type="RefSeq" id="WP_007549446.1">
    <property type="nucleotide sequence ID" value="NZ_AFPU01000001.1"/>
</dbReference>
<evidence type="ECO:0000256" key="8">
    <source>
        <dbReference type="SAM" id="Phobius"/>
    </source>
</evidence>
<evidence type="ECO:0000256" key="7">
    <source>
        <dbReference type="ARBA" id="ARBA00023136"/>
    </source>
</evidence>
<sequence length="520" mass="59740">MNLKYVKNPTIKNPIIVLPTIIAIGIAVRFLFVPFEIPLNSDNFAYFMYAIDHSLGQNSTMQVNNNGWPLFVSFFFSLYNSDNFLDYMALQRILSVVISSLTAIPIYFLCRKFFDERLALVGSLIFVFEPRIIQNSTFGITDPLYILLIVIGMVLILSSSHKKNYLAFIAIALASTVRIEGLFLLPAFVLVFFLKNPISKEKIFHISVSVLIFILIVSAVGILRTEEFGSDNFWSRVSVSTEELTDSPETKMYGGTINLVSEGLINTFKFLGWSLIPMLIFVVPIGFVLMIKDRKTAKFVLSIGFFILLPAVYAFSFASDTRYLFPLYPIFALLALFLFRWIYENKNKFFKISLISLVVLIAISSPLFLIWKDIDRDHESAVYEIMREMIPSNVIVNNFEPESSYVFSAGISQMNNFPRTWAEISADTAIVQIRGTNSMEELLTSSGYHEDRFGRSFLVEKITHIVVKEDNNPAFLNDVFENEEKYDYLTKEYDSKEKGHDIYFKLFRINYEKIPEQKQQ</sequence>
<feature type="transmembrane region" description="Helical" evidence="8">
    <location>
        <begin position="270"/>
        <end position="291"/>
    </location>
</feature>
<comment type="caution">
    <text evidence="10">The sequence shown here is derived from an EMBL/GenBank/DDBJ whole genome shotgun (WGS) entry which is preliminary data.</text>
</comment>
<evidence type="ECO:0000256" key="1">
    <source>
        <dbReference type="ARBA" id="ARBA00004651"/>
    </source>
</evidence>
<protein>
    <submittedName>
        <fullName evidence="10">PMT multi-domain protein</fullName>
    </submittedName>
</protein>
<feature type="domain" description="Glycosyltransferase RgtA/B/C/D-like" evidence="9">
    <location>
        <begin position="92"/>
        <end position="217"/>
    </location>
</feature>
<evidence type="ECO:0000256" key="3">
    <source>
        <dbReference type="ARBA" id="ARBA00022676"/>
    </source>
</evidence>
<dbReference type="GO" id="GO:0016763">
    <property type="term" value="F:pentosyltransferase activity"/>
    <property type="evidence" value="ECO:0007669"/>
    <property type="project" value="TreeGrafter"/>
</dbReference>
<keyword evidence="2" id="KW-1003">Cell membrane</keyword>
<accession>F9CY83</accession>
<dbReference type="STRING" id="1001994.MY1_0074"/>
<dbReference type="Pfam" id="PF13231">
    <property type="entry name" value="PMT_2"/>
    <property type="match status" value="1"/>
</dbReference>
<organism evidence="10 11">
    <name type="scientific">Nitrosarchaeum koreense MY1</name>
    <dbReference type="NCBI Taxonomy" id="1001994"/>
    <lineage>
        <taxon>Archaea</taxon>
        <taxon>Nitrososphaerota</taxon>
        <taxon>Nitrososphaeria</taxon>
        <taxon>Nitrosopumilales</taxon>
        <taxon>Nitrosopumilaceae</taxon>
        <taxon>Nitrosarchaeum</taxon>
    </lineage>
</organism>
<feature type="transmembrane region" description="Helical" evidence="8">
    <location>
        <begin position="140"/>
        <end position="159"/>
    </location>
</feature>
<keyword evidence="11" id="KW-1185">Reference proteome</keyword>
<keyword evidence="4" id="KW-0808">Transferase</keyword>
<dbReference type="PANTHER" id="PTHR33908">
    <property type="entry name" value="MANNOSYLTRANSFERASE YKCB-RELATED"/>
    <property type="match status" value="1"/>
</dbReference>
<feature type="transmembrane region" description="Helical" evidence="8">
    <location>
        <begin position="203"/>
        <end position="223"/>
    </location>
</feature>
<comment type="subcellular location">
    <subcellularLocation>
        <location evidence="1">Cell membrane</location>
        <topology evidence="1">Multi-pass membrane protein</topology>
    </subcellularLocation>
</comment>
<feature type="transmembrane region" description="Helical" evidence="8">
    <location>
        <begin position="165"/>
        <end position="194"/>
    </location>
</feature>
<dbReference type="GO" id="GO:0008610">
    <property type="term" value="P:lipid biosynthetic process"/>
    <property type="evidence" value="ECO:0007669"/>
    <property type="project" value="UniProtKB-ARBA"/>
</dbReference>
<feature type="transmembrane region" description="Helical" evidence="8">
    <location>
        <begin position="89"/>
        <end position="110"/>
    </location>
</feature>
<feature type="transmembrane region" description="Helical" evidence="8">
    <location>
        <begin position="12"/>
        <end position="32"/>
    </location>
</feature>
<keyword evidence="7 8" id="KW-0472">Membrane</keyword>
<evidence type="ECO:0000313" key="10">
    <source>
        <dbReference type="EMBL" id="EGP92861.1"/>
    </source>
</evidence>
<evidence type="ECO:0000256" key="6">
    <source>
        <dbReference type="ARBA" id="ARBA00022989"/>
    </source>
</evidence>
<evidence type="ECO:0000256" key="4">
    <source>
        <dbReference type="ARBA" id="ARBA00022679"/>
    </source>
</evidence>
<dbReference type="InterPro" id="IPR038731">
    <property type="entry name" value="RgtA/B/C-like"/>
</dbReference>
<dbReference type="InterPro" id="IPR050297">
    <property type="entry name" value="LipidA_mod_glycosyltrf_83"/>
</dbReference>
<dbReference type="OrthoDB" id="3370at2157"/>
<dbReference type="AlphaFoldDB" id="F9CY83"/>
<name>F9CY83_9ARCH</name>